<dbReference type="InterPro" id="IPR030802">
    <property type="entry name" value="Permease_MalE"/>
</dbReference>
<organism evidence="8 9">
    <name type="scientific">Limnofasciculus baicalensis BBK-W-15</name>
    <dbReference type="NCBI Taxonomy" id="2699891"/>
    <lineage>
        <taxon>Bacteria</taxon>
        <taxon>Bacillati</taxon>
        <taxon>Cyanobacteriota</taxon>
        <taxon>Cyanophyceae</taxon>
        <taxon>Coleofasciculales</taxon>
        <taxon>Coleofasciculaceae</taxon>
        <taxon>Limnofasciculus</taxon>
        <taxon>Limnofasciculus baicalensis</taxon>
    </lineage>
</organism>
<protein>
    <submittedName>
        <fullName evidence="8">MlaE family lipid ABC transporter permease subunit</fullName>
    </submittedName>
</protein>
<keyword evidence="6 7" id="KW-0472">Membrane</keyword>
<evidence type="ECO:0000256" key="2">
    <source>
        <dbReference type="ARBA" id="ARBA00007556"/>
    </source>
</evidence>
<dbReference type="GO" id="GO:0043190">
    <property type="term" value="C:ATP-binding cassette (ABC) transporter complex"/>
    <property type="evidence" value="ECO:0007669"/>
    <property type="project" value="InterPro"/>
</dbReference>
<feature type="transmembrane region" description="Helical" evidence="7">
    <location>
        <begin position="196"/>
        <end position="219"/>
    </location>
</feature>
<comment type="caution">
    <text evidence="8">The sequence shown here is derived from an EMBL/GenBank/DDBJ whole genome shotgun (WGS) entry which is preliminary data.</text>
</comment>
<comment type="similarity">
    <text evidence="2 7">Belongs to the MlaE permease family.</text>
</comment>
<dbReference type="NCBIfam" id="TIGR00056">
    <property type="entry name" value="MlaE family lipid ABC transporter permease subunit"/>
    <property type="match status" value="1"/>
</dbReference>
<dbReference type="RefSeq" id="WP_254010347.1">
    <property type="nucleotide sequence ID" value="NZ_JAMZMM010000018.1"/>
</dbReference>
<dbReference type="AlphaFoldDB" id="A0AAE3GPN6"/>
<feature type="transmembrane region" description="Helical" evidence="7">
    <location>
        <begin position="231"/>
        <end position="255"/>
    </location>
</feature>
<evidence type="ECO:0000256" key="1">
    <source>
        <dbReference type="ARBA" id="ARBA00004141"/>
    </source>
</evidence>
<accession>A0AAE3GPN6</accession>
<evidence type="ECO:0000313" key="8">
    <source>
        <dbReference type="EMBL" id="MCP2727533.1"/>
    </source>
</evidence>
<dbReference type="EMBL" id="JAMZMM010000018">
    <property type="protein sequence ID" value="MCP2727533.1"/>
    <property type="molecule type" value="Genomic_DNA"/>
</dbReference>
<dbReference type="PANTHER" id="PTHR30188:SF4">
    <property type="entry name" value="PROTEIN TRIGALACTOSYLDIACYLGLYCEROL 1, CHLOROPLASTIC"/>
    <property type="match status" value="1"/>
</dbReference>
<evidence type="ECO:0000256" key="3">
    <source>
        <dbReference type="ARBA" id="ARBA00022448"/>
    </source>
</evidence>
<dbReference type="GO" id="GO:0005548">
    <property type="term" value="F:phospholipid transporter activity"/>
    <property type="evidence" value="ECO:0007669"/>
    <property type="project" value="TreeGrafter"/>
</dbReference>
<evidence type="ECO:0000256" key="6">
    <source>
        <dbReference type="ARBA" id="ARBA00023136"/>
    </source>
</evidence>
<keyword evidence="9" id="KW-1185">Reference proteome</keyword>
<dbReference type="PANTHER" id="PTHR30188">
    <property type="entry name" value="ABC TRANSPORTER PERMEASE PROTEIN-RELATED"/>
    <property type="match status" value="1"/>
</dbReference>
<comment type="subcellular location">
    <subcellularLocation>
        <location evidence="1">Membrane</location>
        <topology evidence="1">Multi-pass membrane protein</topology>
    </subcellularLocation>
</comment>
<feature type="transmembrane region" description="Helical" evidence="7">
    <location>
        <begin position="151"/>
        <end position="176"/>
    </location>
</feature>
<evidence type="ECO:0000313" key="9">
    <source>
        <dbReference type="Proteomes" id="UP001204953"/>
    </source>
</evidence>
<keyword evidence="4 7" id="KW-0812">Transmembrane</keyword>
<feature type="transmembrane region" description="Helical" evidence="7">
    <location>
        <begin position="14"/>
        <end position="33"/>
    </location>
</feature>
<sequence>MLKLPTDENLEYSWFYRCLFAGLLGGQVFTRLLRGKISARNLLEQMAIAGPETLTPVLLIALFSGMIFTIQTARELTKFGAVTVVGGAFSLAFCRELAPVLTASIIAGQVGSAYAAEIGAMQVTEQIDALYMLKTDPIDYLVMPRVIACSLMLPVLTILALIVGIAGGTFIAAIAYDLAPVIFLRSVQEFLGVRDLVNVLLKSSIFGMLIAVIGCSWGLTTRGGVKGVGKAATSAVVTSWVSIFIFDFFLSLLIFEELGIHFKI</sequence>
<evidence type="ECO:0000256" key="5">
    <source>
        <dbReference type="ARBA" id="ARBA00022989"/>
    </source>
</evidence>
<proteinExistence type="inferred from homology"/>
<keyword evidence="3" id="KW-0813">Transport</keyword>
<reference evidence="8" key="1">
    <citation type="submission" date="2022-06" db="EMBL/GenBank/DDBJ databases">
        <title>New cyanobacteria of genus Symplocastrum in benthos of Lake Baikal.</title>
        <authorList>
            <person name="Sorokovikova E."/>
            <person name="Tikhonova I."/>
            <person name="Krasnopeev A."/>
            <person name="Evseev P."/>
            <person name="Gladkikh A."/>
            <person name="Belykh O."/>
        </authorList>
    </citation>
    <scope>NUCLEOTIDE SEQUENCE</scope>
    <source>
        <strain evidence="8">BBK-W-15</strain>
    </source>
</reference>
<feature type="transmembrane region" description="Helical" evidence="7">
    <location>
        <begin position="54"/>
        <end position="73"/>
    </location>
</feature>
<dbReference type="Proteomes" id="UP001204953">
    <property type="component" value="Unassembled WGS sequence"/>
</dbReference>
<keyword evidence="5 7" id="KW-1133">Transmembrane helix</keyword>
<gene>
    <name evidence="8" type="ORF">NJ959_03465</name>
</gene>
<dbReference type="InterPro" id="IPR003453">
    <property type="entry name" value="ABC_MlaE_roteobac"/>
</dbReference>
<name>A0AAE3GPN6_9CYAN</name>
<evidence type="ECO:0000256" key="4">
    <source>
        <dbReference type="ARBA" id="ARBA00022692"/>
    </source>
</evidence>
<evidence type="ECO:0000256" key="7">
    <source>
        <dbReference type="RuleBase" id="RU362044"/>
    </source>
</evidence>
<dbReference type="Pfam" id="PF02405">
    <property type="entry name" value="MlaE"/>
    <property type="match status" value="1"/>
</dbReference>